<dbReference type="Pfam" id="PF10067">
    <property type="entry name" value="DUF2306"/>
    <property type="match status" value="1"/>
</dbReference>
<organism evidence="3 4">
    <name type="scientific">Effrenium voratum</name>
    <dbReference type="NCBI Taxonomy" id="2562239"/>
    <lineage>
        <taxon>Eukaryota</taxon>
        <taxon>Sar</taxon>
        <taxon>Alveolata</taxon>
        <taxon>Dinophyceae</taxon>
        <taxon>Suessiales</taxon>
        <taxon>Symbiodiniaceae</taxon>
        <taxon>Effrenium</taxon>
    </lineage>
</organism>
<sequence length="383" mass="42380">MAPTPATIGANNDAIDDDPAVPDEPIKSTAWCFWAPFAREVGHIPWKALHRQTCEAESELEQLKPRKAMANLNWISLLADMLAGTRVFWLAPGLFVAAQLAAFAWTGGEESFFGMVTGGVVESLSLDTGAIMRWHMFSASAMWALGAVQFLARRWRQGAWAPLHRGLGRLFLGLWFAVAGPSAFYLSLYSGTGPSNAQVAMTAFSVVSMETTVLAFYYFWKGWRVAVRRRLGAETWRLHKKAMGAGLVFTMTILFQRFCQLILIACRKAVVVLAEAGPGSWTRVRWVAEALASGPLDHNVNLALSTCWFGAALLLLLDGPRSRFFVLALELDPKTAEELFGDEGPGAWELGLWRGRLLLYLAMRGYVTKCWTIDPNPKQMGLF</sequence>
<keyword evidence="2" id="KW-1133">Transmembrane helix</keyword>
<protein>
    <recommendedName>
        <fullName evidence="5">Transmembrane protein</fullName>
    </recommendedName>
</protein>
<dbReference type="AlphaFoldDB" id="A0AA36IB90"/>
<feature type="transmembrane region" description="Helical" evidence="2">
    <location>
        <begin position="134"/>
        <end position="155"/>
    </location>
</feature>
<feature type="transmembrane region" description="Helical" evidence="2">
    <location>
        <begin position="199"/>
        <end position="220"/>
    </location>
</feature>
<feature type="transmembrane region" description="Helical" evidence="2">
    <location>
        <begin position="87"/>
        <end position="105"/>
    </location>
</feature>
<keyword evidence="4" id="KW-1185">Reference proteome</keyword>
<gene>
    <name evidence="3" type="ORF">EVOR1521_LOCUS11399</name>
</gene>
<dbReference type="Proteomes" id="UP001178507">
    <property type="component" value="Unassembled WGS sequence"/>
</dbReference>
<proteinExistence type="predicted"/>
<comment type="caution">
    <text evidence="3">The sequence shown here is derived from an EMBL/GenBank/DDBJ whole genome shotgun (WGS) entry which is preliminary data.</text>
</comment>
<feature type="transmembrane region" description="Helical" evidence="2">
    <location>
        <begin position="167"/>
        <end position="187"/>
    </location>
</feature>
<name>A0AA36IB90_9DINO</name>
<accession>A0AA36IB90</accession>
<keyword evidence="2" id="KW-0472">Membrane</keyword>
<evidence type="ECO:0000313" key="3">
    <source>
        <dbReference type="EMBL" id="CAJ1384538.1"/>
    </source>
</evidence>
<evidence type="ECO:0000256" key="1">
    <source>
        <dbReference type="SAM" id="MobiDB-lite"/>
    </source>
</evidence>
<keyword evidence="2" id="KW-0812">Transmembrane</keyword>
<reference evidence="3" key="1">
    <citation type="submission" date="2023-08" db="EMBL/GenBank/DDBJ databases">
        <authorList>
            <person name="Chen Y."/>
            <person name="Shah S."/>
            <person name="Dougan E. K."/>
            <person name="Thang M."/>
            <person name="Chan C."/>
        </authorList>
    </citation>
    <scope>NUCLEOTIDE SEQUENCE</scope>
</reference>
<evidence type="ECO:0000313" key="4">
    <source>
        <dbReference type="Proteomes" id="UP001178507"/>
    </source>
</evidence>
<evidence type="ECO:0000256" key="2">
    <source>
        <dbReference type="SAM" id="Phobius"/>
    </source>
</evidence>
<dbReference type="EMBL" id="CAUJNA010001124">
    <property type="protein sequence ID" value="CAJ1384538.1"/>
    <property type="molecule type" value="Genomic_DNA"/>
</dbReference>
<evidence type="ECO:0008006" key="5">
    <source>
        <dbReference type="Google" id="ProtNLM"/>
    </source>
</evidence>
<dbReference type="InterPro" id="IPR018750">
    <property type="entry name" value="DUF2306_membrane"/>
</dbReference>
<feature type="region of interest" description="Disordered" evidence="1">
    <location>
        <begin position="1"/>
        <end position="20"/>
    </location>
</feature>